<dbReference type="InterPro" id="IPR010645">
    <property type="entry name" value="MFS_4"/>
</dbReference>
<dbReference type="InterPro" id="IPR036259">
    <property type="entry name" value="MFS_trans_sf"/>
</dbReference>
<protein>
    <submittedName>
        <fullName evidence="6">MFS transporter</fullName>
    </submittedName>
</protein>
<feature type="transmembrane region" description="Helical" evidence="4">
    <location>
        <begin position="103"/>
        <end position="120"/>
    </location>
</feature>
<gene>
    <name evidence="6" type="ORF">OF850_00280</name>
</gene>
<accession>A0ABT3NPF9</accession>
<feature type="transmembrane region" description="Helical" evidence="4">
    <location>
        <begin position="285"/>
        <end position="306"/>
    </location>
</feature>
<feature type="transmembrane region" description="Helical" evidence="4">
    <location>
        <begin position="132"/>
        <end position="154"/>
    </location>
</feature>
<dbReference type="PROSITE" id="PS50850">
    <property type="entry name" value="MFS"/>
    <property type="match status" value="1"/>
</dbReference>
<name>A0ABT3NPF9_9PROT</name>
<evidence type="ECO:0000256" key="2">
    <source>
        <dbReference type="ARBA" id="ARBA00022989"/>
    </source>
</evidence>
<dbReference type="RefSeq" id="WP_301587665.1">
    <property type="nucleotide sequence ID" value="NZ_JAPFQI010000001.1"/>
</dbReference>
<evidence type="ECO:0000256" key="1">
    <source>
        <dbReference type="ARBA" id="ARBA00022692"/>
    </source>
</evidence>
<feature type="transmembrane region" description="Helical" evidence="4">
    <location>
        <begin position="261"/>
        <end position="279"/>
    </location>
</feature>
<organism evidence="6 7">
    <name type="scientific">Sabulicella glaciei</name>
    <dbReference type="NCBI Taxonomy" id="2984948"/>
    <lineage>
        <taxon>Bacteria</taxon>
        <taxon>Pseudomonadati</taxon>
        <taxon>Pseudomonadota</taxon>
        <taxon>Alphaproteobacteria</taxon>
        <taxon>Acetobacterales</taxon>
        <taxon>Acetobacteraceae</taxon>
        <taxon>Sabulicella</taxon>
    </lineage>
</organism>
<dbReference type="SUPFAM" id="SSF103473">
    <property type="entry name" value="MFS general substrate transporter"/>
    <property type="match status" value="1"/>
</dbReference>
<feature type="transmembrane region" description="Helical" evidence="4">
    <location>
        <begin position="160"/>
        <end position="179"/>
    </location>
</feature>
<evidence type="ECO:0000259" key="5">
    <source>
        <dbReference type="PROSITE" id="PS50850"/>
    </source>
</evidence>
<dbReference type="EMBL" id="JAPFQI010000001">
    <property type="protein sequence ID" value="MCW8084050.1"/>
    <property type="molecule type" value="Genomic_DNA"/>
</dbReference>
<dbReference type="Gene3D" id="1.20.1250.20">
    <property type="entry name" value="MFS general substrate transporter like domains"/>
    <property type="match status" value="1"/>
</dbReference>
<feature type="transmembrane region" description="Helical" evidence="4">
    <location>
        <begin position="46"/>
        <end position="65"/>
    </location>
</feature>
<dbReference type="Proteomes" id="UP001526430">
    <property type="component" value="Unassembled WGS sequence"/>
</dbReference>
<feature type="transmembrane region" description="Helical" evidence="4">
    <location>
        <begin position="77"/>
        <end position="97"/>
    </location>
</feature>
<keyword evidence="1 4" id="KW-0812">Transmembrane</keyword>
<evidence type="ECO:0000256" key="3">
    <source>
        <dbReference type="ARBA" id="ARBA00023136"/>
    </source>
</evidence>
<keyword evidence="7" id="KW-1185">Reference proteome</keyword>
<sequence>MSPFLSAALSGAAATAAGIGLARFAFVPLFPALVEAGWVSGAEAGLLGAAALAGYLIGVMGAQALGRRLGTRGALRLGMAAVFLSLALCAVPGGVAWLLPWRLLAGVAGGVLMSLAGPSVQRAVEAARRGTASGIVIAGVGGGITLGALILPPLLQGGPAPGWLGIAALALGLAIFAHCRFPEDAGGIPPGAPPAAPRLLLAYALSGAGMVPPMVYLSDFAARGVGVGVLAGSGIWALFGLGALAGTLLGGRAADGLGGAVSVRLWLGVQAAALGLALLPHGAALAGAAVLGGFSGVGISAVTLAWAREMAGPQAGALWVRATLVYAAAQAGAAVALAVLFGITGESHAAVFAAGLACSLGALIPAMFHRP</sequence>
<dbReference type="InterPro" id="IPR020846">
    <property type="entry name" value="MFS_dom"/>
</dbReference>
<feature type="transmembrane region" description="Helical" evidence="4">
    <location>
        <begin position="318"/>
        <end position="343"/>
    </location>
</feature>
<keyword evidence="3 4" id="KW-0472">Membrane</keyword>
<proteinExistence type="predicted"/>
<dbReference type="PANTHER" id="PTHR23537:SF1">
    <property type="entry name" value="SUGAR TRANSPORTER"/>
    <property type="match status" value="1"/>
</dbReference>
<feature type="transmembrane region" description="Helical" evidence="4">
    <location>
        <begin position="200"/>
        <end position="218"/>
    </location>
</feature>
<evidence type="ECO:0000313" key="6">
    <source>
        <dbReference type="EMBL" id="MCW8084050.1"/>
    </source>
</evidence>
<feature type="transmembrane region" description="Helical" evidence="4">
    <location>
        <begin position="349"/>
        <end position="368"/>
    </location>
</feature>
<reference evidence="6 7" key="1">
    <citation type="submission" date="2022-10" db="EMBL/GenBank/DDBJ databases">
        <title>Roseococcus glaciei nov., sp. nov., isolated from glacier.</title>
        <authorList>
            <person name="Liu Q."/>
            <person name="Xin Y.-H."/>
        </authorList>
    </citation>
    <scope>NUCLEOTIDE SEQUENCE [LARGE SCALE GENOMIC DNA]</scope>
    <source>
        <strain evidence="6 7">MDT2-1-1</strain>
    </source>
</reference>
<keyword evidence="2 4" id="KW-1133">Transmembrane helix</keyword>
<dbReference type="PANTHER" id="PTHR23537">
    <property type="match status" value="1"/>
</dbReference>
<comment type="caution">
    <text evidence="6">The sequence shown here is derived from an EMBL/GenBank/DDBJ whole genome shotgun (WGS) entry which is preliminary data.</text>
</comment>
<evidence type="ECO:0000313" key="7">
    <source>
        <dbReference type="Proteomes" id="UP001526430"/>
    </source>
</evidence>
<dbReference type="Pfam" id="PF06779">
    <property type="entry name" value="MFS_4"/>
    <property type="match status" value="1"/>
</dbReference>
<feature type="transmembrane region" description="Helical" evidence="4">
    <location>
        <begin position="224"/>
        <end position="249"/>
    </location>
</feature>
<feature type="domain" description="Major facilitator superfamily (MFS) profile" evidence="5">
    <location>
        <begin position="4"/>
        <end position="371"/>
    </location>
</feature>
<evidence type="ECO:0000256" key="4">
    <source>
        <dbReference type="SAM" id="Phobius"/>
    </source>
</evidence>